<dbReference type="Proteomes" id="UP000003374">
    <property type="component" value="Unassembled WGS sequence"/>
</dbReference>
<evidence type="ECO:0000256" key="1">
    <source>
        <dbReference type="RuleBase" id="RU000356"/>
    </source>
</evidence>
<keyword evidence="4" id="KW-1185">Reference proteome</keyword>
<feature type="domain" description="Globin" evidence="2">
    <location>
        <begin position="36"/>
        <end position="131"/>
    </location>
</feature>
<keyword evidence="1" id="KW-0349">Heme</keyword>
<dbReference type="GO" id="GO:0019825">
    <property type="term" value="F:oxygen binding"/>
    <property type="evidence" value="ECO:0007669"/>
    <property type="project" value="InterPro"/>
</dbReference>
<dbReference type="eggNOG" id="COG1017">
    <property type="taxonomic scope" value="Bacteria"/>
</dbReference>
<dbReference type="HOGENOM" id="CLU_153827_0_0_6"/>
<keyword evidence="1" id="KW-0479">Metal-binding</keyword>
<dbReference type="InterPro" id="IPR000971">
    <property type="entry name" value="Globin"/>
</dbReference>
<evidence type="ECO:0000313" key="4">
    <source>
        <dbReference type="Proteomes" id="UP000003374"/>
    </source>
</evidence>
<keyword evidence="1" id="KW-0561">Oxygen transport</keyword>
<gene>
    <name evidence="3" type="ORF">NB231_06775</name>
</gene>
<dbReference type="GO" id="GO:0005344">
    <property type="term" value="F:oxygen carrier activity"/>
    <property type="evidence" value="ECO:0007669"/>
    <property type="project" value="UniProtKB-KW"/>
</dbReference>
<proteinExistence type="inferred from homology"/>
<dbReference type="STRING" id="314278.NB231_06775"/>
<protein>
    <recommendedName>
        <fullName evidence="2">Globin domain-containing protein</fullName>
    </recommendedName>
</protein>
<dbReference type="SUPFAM" id="SSF46458">
    <property type="entry name" value="Globin-like"/>
    <property type="match status" value="1"/>
</dbReference>
<organism evidence="3 4">
    <name type="scientific">Nitrococcus mobilis Nb-231</name>
    <dbReference type="NCBI Taxonomy" id="314278"/>
    <lineage>
        <taxon>Bacteria</taxon>
        <taxon>Pseudomonadati</taxon>
        <taxon>Pseudomonadota</taxon>
        <taxon>Gammaproteobacteria</taxon>
        <taxon>Chromatiales</taxon>
        <taxon>Ectothiorhodospiraceae</taxon>
        <taxon>Nitrococcus</taxon>
    </lineage>
</organism>
<keyword evidence="1" id="KW-0408">Iron</keyword>
<dbReference type="GO" id="GO:0020037">
    <property type="term" value="F:heme binding"/>
    <property type="evidence" value="ECO:0007669"/>
    <property type="project" value="InterPro"/>
</dbReference>
<name>A4BV89_9GAMM</name>
<reference evidence="3 4" key="1">
    <citation type="submission" date="2006-02" db="EMBL/GenBank/DDBJ databases">
        <authorList>
            <person name="Waterbury J."/>
            <person name="Ferriera S."/>
            <person name="Johnson J."/>
            <person name="Kravitz S."/>
            <person name="Halpern A."/>
            <person name="Remington K."/>
            <person name="Beeson K."/>
            <person name="Tran B."/>
            <person name="Rogers Y.-H."/>
            <person name="Friedman R."/>
            <person name="Venter J.C."/>
        </authorList>
    </citation>
    <scope>NUCLEOTIDE SEQUENCE [LARGE SCALE GENOMIC DNA]</scope>
    <source>
        <strain evidence="3 4">Nb-231</strain>
    </source>
</reference>
<evidence type="ECO:0000259" key="2">
    <source>
        <dbReference type="Pfam" id="PF00042"/>
    </source>
</evidence>
<dbReference type="InterPro" id="IPR044399">
    <property type="entry name" value="Mb-like_M"/>
</dbReference>
<sequence length="140" mass="16475">MGNATEQHAELFNDSYERCIDNPNPPGFLQRFYKVFLSSSEEVAEKFKNTDFEKQTRVLKASLYYLMLSCNGSPEAMAHLRRIACLHSRKQLDIRPELYDLWLASLLQAAREYDPRFDQQTETAWRQVLSHGIDFMKSRY</sequence>
<dbReference type="AlphaFoldDB" id="A4BV89"/>
<dbReference type="EMBL" id="AAOF01000024">
    <property type="protein sequence ID" value="EAR20356.1"/>
    <property type="molecule type" value="Genomic_DNA"/>
</dbReference>
<dbReference type="InterPro" id="IPR009050">
    <property type="entry name" value="Globin-like_sf"/>
</dbReference>
<dbReference type="Pfam" id="PF00042">
    <property type="entry name" value="Globin"/>
    <property type="match status" value="1"/>
</dbReference>
<comment type="similarity">
    <text evidence="1">Belongs to the globin family.</text>
</comment>
<dbReference type="Gene3D" id="1.10.490.10">
    <property type="entry name" value="Globins"/>
    <property type="match status" value="1"/>
</dbReference>
<keyword evidence="1" id="KW-0813">Transport</keyword>
<evidence type="ECO:0000313" key="3">
    <source>
        <dbReference type="EMBL" id="EAR20356.1"/>
    </source>
</evidence>
<comment type="caution">
    <text evidence="3">The sequence shown here is derived from an EMBL/GenBank/DDBJ whole genome shotgun (WGS) entry which is preliminary data.</text>
</comment>
<dbReference type="InterPro" id="IPR012292">
    <property type="entry name" value="Globin/Proto"/>
</dbReference>
<dbReference type="RefSeq" id="WP_005000760.1">
    <property type="nucleotide sequence ID" value="NZ_CH672427.1"/>
</dbReference>
<accession>A4BV89</accession>
<dbReference type="OrthoDB" id="9024187at2"/>
<dbReference type="CDD" id="cd01040">
    <property type="entry name" value="Mb-like"/>
    <property type="match status" value="1"/>
</dbReference>